<dbReference type="InterPro" id="IPR007401">
    <property type="entry name" value="DUF454"/>
</dbReference>
<dbReference type="Proteomes" id="UP000035618">
    <property type="component" value="Unassembled WGS sequence"/>
</dbReference>
<evidence type="ECO:0000313" key="2">
    <source>
        <dbReference type="EMBL" id="KLA47401.1"/>
    </source>
</evidence>
<evidence type="ECO:0008006" key="4">
    <source>
        <dbReference type="Google" id="ProtNLM"/>
    </source>
</evidence>
<keyword evidence="1" id="KW-0812">Transmembrane</keyword>
<proteinExistence type="predicted"/>
<gene>
    <name evidence="2" type="ORF">LRB_166</name>
</gene>
<organism evidence="2 3">
    <name type="scientific">Ligilactobacillus ruminis</name>
    <dbReference type="NCBI Taxonomy" id="1623"/>
    <lineage>
        <taxon>Bacteria</taxon>
        <taxon>Bacillati</taxon>
        <taxon>Bacillota</taxon>
        <taxon>Bacilli</taxon>
        <taxon>Lactobacillales</taxon>
        <taxon>Lactobacillaceae</taxon>
        <taxon>Ligilactobacillus</taxon>
    </lineage>
</organism>
<dbReference type="RefSeq" id="WP_046922006.1">
    <property type="nucleotide sequence ID" value="NZ_MRYP01000005.1"/>
</dbReference>
<dbReference type="GO" id="GO:0005886">
    <property type="term" value="C:plasma membrane"/>
    <property type="evidence" value="ECO:0007669"/>
    <property type="project" value="TreeGrafter"/>
</dbReference>
<dbReference type="PANTHER" id="PTHR35813:SF1">
    <property type="entry name" value="INNER MEMBRANE PROTEIN YBAN"/>
    <property type="match status" value="1"/>
</dbReference>
<dbReference type="PANTHER" id="PTHR35813">
    <property type="entry name" value="INNER MEMBRANE PROTEIN YBAN"/>
    <property type="match status" value="1"/>
</dbReference>
<reference evidence="2 3" key="1">
    <citation type="journal article" date="2015" name="BMC Microbiol.">
        <title>Lactobacillus ruminis strains cluster according to their mammalian gut source.</title>
        <authorList>
            <person name="O' Donnell M.M."/>
            <person name="Harris H.M."/>
            <person name="Lynch D.B."/>
            <person name="Ross R.P."/>
            <person name="O'Toole P.W."/>
        </authorList>
    </citation>
    <scope>NUCLEOTIDE SEQUENCE [LARGE SCALE GENOMIC DNA]</scope>
    <source>
        <strain evidence="2 3">ATCC 27780</strain>
    </source>
</reference>
<dbReference type="EMBL" id="JHAJ01000007">
    <property type="protein sequence ID" value="KLA47401.1"/>
    <property type="molecule type" value="Genomic_DNA"/>
</dbReference>
<accession>A0A837IU22</accession>
<evidence type="ECO:0000256" key="1">
    <source>
        <dbReference type="SAM" id="Phobius"/>
    </source>
</evidence>
<keyword evidence="1" id="KW-0472">Membrane</keyword>
<dbReference type="AlphaFoldDB" id="A0A837IU22"/>
<feature type="transmembrane region" description="Helical" evidence="1">
    <location>
        <begin position="12"/>
        <end position="30"/>
    </location>
</feature>
<comment type="caution">
    <text evidence="2">The sequence shown here is derived from an EMBL/GenBank/DDBJ whole genome shotgun (WGS) entry which is preliminary data.</text>
</comment>
<evidence type="ECO:0000313" key="3">
    <source>
        <dbReference type="Proteomes" id="UP000035618"/>
    </source>
</evidence>
<dbReference type="Pfam" id="PF04304">
    <property type="entry name" value="DUF454"/>
    <property type="match status" value="1"/>
</dbReference>
<sequence length="97" mass="11655">MIRFIRENFQGVIFLVRRLLWLLMSVVSFLLLIDGIVLPIVPQVPFLLAFLYSLSKFSPRFHKWLLNTRVYRWLKGFMNNEKEKIGMKRLSKSRVKL</sequence>
<protein>
    <recommendedName>
        <fullName evidence="4">DUF454 family protein</fullName>
    </recommendedName>
</protein>
<keyword evidence="1" id="KW-1133">Transmembrane helix</keyword>
<name>A0A837IU22_9LACO</name>